<dbReference type="Proteomes" id="UP000618094">
    <property type="component" value="Unassembled WGS sequence"/>
</dbReference>
<keyword evidence="6" id="KW-0472">Membrane</keyword>
<sequence length="393" mass="43671">MSLKTSTNHHYVLDTTATDGKNNNFVLNDVVMLDGTTLNLDQSNNFSQTIALSKDQNHVNSYAAKNLVFDNTEKPNDQVYYVYFTHETEKQTQTATVNEVVKGYYENGPKQGHPVPDRFQPKDYDLYFVRTQDVDLVTGVKKDWTNWSLDAKKTSTNNDGLSFKAIPFKDLYQELDDGYTIDPNGKFIITDNTGKHESEQALIVKGENGEIKVIPFNNDGITALPENGVIGIQVPYAVTTPAPEPQPEPKPQLKKPETKPQPKPTPKPTSKPDKPVTPTPTKTPKHKKHIPKKNHSWSTNHNPNGECLDHNKKKDYNYNYIPKGEDYNHNIGPKGQNIPTKQSNLVSSKADHNSASANTLPEAGEKKSNLGVIGLSLAAVAGLMGLAIKKRKN</sequence>
<evidence type="ECO:0000256" key="6">
    <source>
        <dbReference type="SAM" id="Phobius"/>
    </source>
</evidence>
<dbReference type="EMBL" id="BLYO01000319">
    <property type="protein sequence ID" value="GFO99757.1"/>
    <property type="molecule type" value="Genomic_DNA"/>
</dbReference>
<dbReference type="RefSeq" id="WP_057729888.1">
    <property type="nucleotide sequence ID" value="NZ_BLYO01000319.1"/>
</dbReference>
<keyword evidence="6" id="KW-1133">Transmembrane helix</keyword>
<dbReference type="AlphaFoldDB" id="A0A8H9F9P8"/>
<proteinExistence type="predicted"/>
<name>A0A8H9F9P8_LACHE</name>
<dbReference type="NCBIfam" id="TIGR01167">
    <property type="entry name" value="LPXTG_anchor"/>
    <property type="match status" value="1"/>
</dbReference>
<reference evidence="8" key="1">
    <citation type="submission" date="2020-07" db="EMBL/GenBank/DDBJ databases">
        <title>Draft genome sequence of Lactobacillus helveticus strain H-8.</title>
        <authorList>
            <person name="Endo A."/>
            <person name="Maeno S."/>
            <person name="Kido Y."/>
        </authorList>
    </citation>
    <scope>NUCLEOTIDE SEQUENCE</scope>
    <source>
        <strain evidence="8">H-8</strain>
    </source>
</reference>
<keyword evidence="4" id="KW-0572">Peptidoglycan-anchor</keyword>
<feature type="region of interest" description="Disordered" evidence="5">
    <location>
        <begin position="330"/>
        <end position="362"/>
    </location>
</feature>
<dbReference type="Pfam" id="PF00746">
    <property type="entry name" value="Gram_pos_anchor"/>
    <property type="match status" value="1"/>
</dbReference>
<feature type="transmembrane region" description="Helical" evidence="6">
    <location>
        <begin position="370"/>
        <end position="388"/>
    </location>
</feature>
<keyword evidence="1" id="KW-0134">Cell wall</keyword>
<evidence type="ECO:0000256" key="1">
    <source>
        <dbReference type="ARBA" id="ARBA00022512"/>
    </source>
</evidence>
<keyword evidence="6" id="KW-0812">Transmembrane</keyword>
<comment type="caution">
    <text evidence="8">The sequence shown here is derived from an EMBL/GenBank/DDBJ whole genome shotgun (WGS) entry which is preliminary data.</text>
</comment>
<evidence type="ECO:0000313" key="8">
    <source>
        <dbReference type="EMBL" id="GFO99757.1"/>
    </source>
</evidence>
<organism evidence="8 9">
    <name type="scientific">Lactobacillus helveticus</name>
    <name type="common">Lactobacillus suntoryeus</name>
    <dbReference type="NCBI Taxonomy" id="1587"/>
    <lineage>
        <taxon>Bacteria</taxon>
        <taxon>Bacillati</taxon>
        <taxon>Bacillota</taxon>
        <taxon>Bacilli</taxon>
        <taxon>Lactobacillales</taxon>
        <taxon>Lactobacillaceae</taxon>
        <taxon>Lactobacillus</taxon>
    </lineage>
</organism>
<evidence type="ECO:0000256" key="4">
    <source>
        <dbReference type="ARBA" id="ARBA00023088"/>
    </source>
</evidence>
<feature type="compositionally biased region" description="Polar residues" evidence="5">
    <location>
        <begin position="337"/>
        <end position="359"/>
    </location>
</feature>
<evidence type="ECO:0000259" key="7">
    <source>
        <dbReference type="PROSITE" id="PS50847"/>
    </source>
</evidence>
<keyword evidence="2" id="KW-0964">Secreted</keyword>
<evidence type="ECO:0000256" key="3">
    <source>
        <dbReference type="ARBA" id="ARBA00022729"/>
    </source>
</evidence>
<evidence type="ECO:0000256" key="5">
    <source>
        <dbReference type="SAM" id="MobiDB-lite"/>
    </source>
</evidence>
<evidence type="ECO:0000256" key="2">
    <source>
        <dbReference type="ARBA" id="ARBA00022525"/>
    </source>
</evidence>
<feature type="region of interest" description="Disordered" evidence="5">
    <location>
        <begin position="239"/>
        <end position="312"/>
    </location>
</feature>
<dbReference type="InterPro" id="IPR019931">
    <property type="entry name" value="LPXTG_anchor"/>
</dbReference>
<evidence type="ECO:0000313" key="9">
    <source>
        <dbReference type="Proteomes" id="UP000618094"/>
    </source>
</evidence>
<gene>
    <name evidence="8" type="ORF">LHEH8_15130</name>
</gene>
<protein>
    <recommendedName>
        <fullName evidence="7">Gram-positive cocci surface proteins LPxTG domain-containing protein</fullName>
    </recommendedName>
</protein>
<feature type="compositionally biased region" description="Basic residues" evidence="5">
    <location>
        <begin position="283"/>
        <end position="295"/>
    </location>
</feature>
<accession>A0A8H9F9P8</accession>
<dbReference type="Gene3D" id="2.60.40.4300">
    <property type="match status" value="1"/>
</dbReference>
<dbReference type="PROSITE" id="PS50847">
    <property type="entry name" value="GRAM_POS_ANCHORING"/>
    <property type="match status" value="1"/>
</dbReference>
<feature type="domain" description="Gram-positive cocci surface proteins LPxTG" evidence="7">
    <location>
        <begin position="360"/>
        <end position="393"/>
    </location>
</feature>
<keyword evidence="3" id="KW-0732">Signal</keyword>